<name>Q19758_CAEEL</name>
<dbReference type="SMR" id="Q19758"/>
<dbReference type="PROSITE" id="PS50181">
    <property type="entry name" value="FBOX"/>
    <property type="match status" value="1"/>
</dbReference>
<dbReference type="UCSC" id="F23D12.4">
    <property type="organism name" value="c. elegans"/>
</dbReference>
<dbReference type="Bgee" id="WBGene00009088">
    <property type="expression patterns" value="Expressed in embryo and 2 other cell types or tissues"/>
</dbReference>
<dbReference type="KEGG" id="cel:CELE_F23D12.4"/>
<keyword evidence="3" id="KW-1185">Reference proteome</keyword>
<organism evidence="2 3">
    <name type="scientific">Caenorhabditis elegans</name>
    <dbReference type="NCBI Taxonomy" id="6239"/>
    <lineage>
        <taxon>Eukaryota</taxon>
        <taxon>Metazoa</taxon>
        <taxon>Ecdysozoa</taxon>
        <taxon>Nematoda</taxon>
        <taxon>Chromadorea</taxon>
        <taxon>Rhabditida</taxon>
        <taxon>Rhabditina</taxon>
        <taxon>Rhabditomorpha</taxon>
        <taxon>Rhabditoidea</taxon>
        <taxon>Rhabditidae</taxon>
        <taxon>Peloderinae</taxon>
        <taxon>Caenorhabditis</taxon>
    </lineage>
</organism>
<dbReference type="PANTHER" id="PTHR21503">
    <property type="entry name" value="F-BOX-CONTAINING HYPOTHETICAL PROTEIN C.ELEGANS"/>
    <property type="match status" value="1"/>
</dbReference>
<dbReference type="RefSeq" id="NP_510404.1">
    <property type="nucleotide sequence ID" value="NM_078003.1"/>
</dbReference>
<dbReference type="InParanoid" id="Q19758"/>
<dbReference type="WormBase" id="F23D12.4">
    <property type="protein sequence ID" value="CE05702"/>
    <property type="gene ID" value="WBGene00009088"/>
</dbReference>
<gene>
    <name evidence="2" type="ORF">CELE_F23D12.4</name>
    <name evidence="2 4" type="ORF">F23D12.4</name>
</gene>
<evidence type="ECO:0000259" key="1">
    <source>
        <dbReference type="PROSITE" id="PS50181"/>
    </source>
</evidence>
<dbReference type="PIR" id="T21309">
    <property type="entry name" value="T21309"/>
</dbReference>
<evidence type="ECO:0000313" key="2">
    <source>
        <dbReference type="EMBL" id="CAA94914.1"/>
    </source>
</evidence>
<dbReference type="AGR" id="WB:WBGene00009088"/>
<feature type="domain" description="F-box" evidence="1">
    <location>
        <begin position="16"/>
        <end position="64"/>
    </location>
</feature>
<dbReference type="CTD" id="184897"/>
<dbReference type="InterPro" id="IPR001810">
    <property type="entry name" value="F-box_dom"/>
</dbReference>
<reference evidence="2 3" key="1">
    <citation type="journal article" date="1998" name="Science">
        <title>Genome sequence of the nematode C. elegans: a platform for investigating biology.</title>
        <authorList>
            <consortium name="The C. elegans sequencing consortium"/>
            <person name="Sulson J.E."/>
            <person name="Waterston R."/>
        </authorList>
    </citation>
    <scope>NUCLEOTIDE SEQUENCE [LARGE SCALE GENOMIC DNA]</scope>
    <source>
        <strain evidence="2 3">Bristol N2</strain>
    </source>
</reference>
<dbReference type="HOGENOM" id="CLU_1246355_0_0_1"/>
<dbReference type="PaxDb" id="6239-F23D12.4"/>
<dbReference type="STRING" id="6239.F23D12.4.1"/>
<evidence type="ECO:0000313" key="4">
    <source>
        <dbReference type="WormBase" id="F23D12.4"/>
    </source>
</evidence>
<sequence>MKKGLTKVASKKTEKPFLLEELPSLPLGDIVKQLPMFELVKLALLSQKAKRWVLEHSRRHLVQLTVNLGETFIIKIGYDGEATNEIVNIKLDDMPPKRVYRTRSSTRLPMNLLKIDPIFPSCCAKNTYGTRVETVKYLIKYFSKTFKMISMELTFDKQPDAVILDIINLVNHLKIKMDTLAVAGKNNSDEVFKCIIDEVSRVSSLQIWGFPNGERLLGLNDD</sequence>
<dbReference type="GeneID" id="184897"/>
<dbReference type="AlphaFoldDB" id="Q19758"/>
<evidence type="ECO:0000313" key="3">
    <source>
        <dbReference type="Proteomes" id="UP000001940"/>
    </source>
</evidence>
<dbReference type="Proteomes" id="UP000001940">
    <property type="component" value="Chromosome X"/>
</dbReference>
<accession>Q19758</accession>
<dbReference type="PANTHER" id="PTHR21503:SF52">
    <property type="entry name" value="F-BOX DOMAIN-CONTAINING PROTEIN"/>
    <property type="match status" value="1"/>
</dbReference>
<protein>
    <submittedName>
        <fullName evidence="2">F-box domain-containing protein</fullName>
    </submittedName>
</protein>
<proteinExistence type="predicted"/>
<dbReference type="EMBL" id="BX284606">
    <property type="protein sequence ID" value="CAA94914.1"/>
    <property type="molecule type" value="Genomic_DNA"/>
</dbReference>